<evidence type="ECO:0000256" key="4">
    <source>
        <dbReference type="ARBA" id="ARBA00022692"/>
    </source>
</evidence>
<evidence type="ECO:0000313" key="9">
    <source>
        <dbReference type="EMBL" id="GLK80748.1"/>
    </source>
</evidence>
<dbReference type="Proteomes" id="UP001143309">
    <property type="component" value="Unassembled WGS sequence"/>
</dbReference>
<dbReference type="Pfam" id="PF09594">
    <property type="entry name" value="GT87"/>
    <property type="match status" value="1"/>
</dbReference>
<comment type="subcellular location">
    <subcellularLocation>
        <location evidence="1">Cell membrane</location>
        <topology evidence="1">Multi-pass membrane protein</topology>
    </subcellularLocation>
</comment>
<evidence type="ECO:0000256" key="1">
    <source>
        <dbReference type="ARBA" id="ARBA00004651"/>
    </source>
</evidence>
<dbReference type="GO" id="GO:0016758">
    <property type="term" value="F:hexosyltransferase activity"/>
    <property type="evidence" value="ECO:0007669"/>
    <property type="project" value="InterPro"/>
</dbReference>
<evidence type="ECO:0000256" key="3">
    <source>
        <dbReference type="ARBA" id="ARBA00022679"/>
    </source>
</evidence>
<feature type="transmembrane region" description="Helical" evidence="8">
    <location>
        <begin position="348"/>
        <end position="366"/>
    </location>
</feature>
<keyword evidence="6 8" id="KW-0472">Membrane</keyword>
<keyword evidence="4 8" id="KW-0812">Transmembrane</keyword>
<dbReference type="InterPro" id="IPR018584">
    <property type="entry name" value="GT87"/>
</dbReference>
<feature type="transmembrane region" description="Helical" evidence="8">
    <location>
        <begin position="15"/>
        <end position="36"/>
    </location>
</feature>
<evidence type="ECO:0000256" key="5">
    <source>
        <dbReference type="ARBA" id="ARBA00022989"/>
    </source>
</evidence>
<evidence type="ECO:0000313" key="10">
    <source>
        <dbReference type="Proteomes" id="UP001143309"/>
    </source>
</evidence>
<evidence type="ECO:0000256" key="7">
    <source>
        <dbReference type="ARBA" id="ARBA00024033"/>
    </source>
</evidence>
<reference evidence="9" key="2">
    <citation type="submission" date="2023-01" db="EMBL/GenBank/DDBJ databases">
        <authorList>
            <person name="Sun Q."/>
            <person name="Evtushenko L."/>
        </authorList>
    </citation>
    <scope>NUCLEOTIDE SEQUENCE</scope>
    <source>
        <strain evidence="9">VKM B-2748</strain>
    </source>
</reference>
<proteinExistence type="inferred from homology"/>
<dbReference type="RefSeq" id="WP_271201233.1">
    <property type="nucleotide sequence ID" value="NZ_BSFL01000003.1"/>
</dbReference>
<feature type="transmembrane region" description="Helical" evidence="8">
    <location>
        <begin position="373"/>
        <end position="394"/>
    </location>
</feature>
<feature type="transmembrane region" description="Helical" evidence="8">
    <location>
        <begin position="308"/>
        <end position="336"/>
    </location>
</feature>
<gene>
    <name evidence="9" type="ORF">GCM10008174_24890</name>
</gene>
<feature type="transmembrane region" description="Helical" evidence="8">
    <location>
        <begin position="141"/>
        <end position="174"/>
    </location>
</feature>
<protein>
    <recommendedName>
        <fullName evidence="11">DUF2029 domain-containing protein</fullName>
    </recommendedName>
</protein>
<keyword evidence="3" id="KW-0808">Transferase</keyword>
<evidence type="ECO:0000256" key="6">
    <source>
        <dbReference type="ARBA" id="ARBA00023136"/>
    </source>
</evidence>
<name>A0A9W6JQT3_9HYPH</name>
<evidence type="ECO:0008006" key="11">
    <source>
        <dbReference type="Google" id="ProtNLM"/>
    </source>
</evidence>
<dbReference type="GO" id="GO:0005886">
    <property type="term" value="C:plasma membrane"/>
    <property type="evidence" value="ECO:0007669"/>
    <property type="project" value="UniProtKB-SubCell"/>
</dbReference>
<keyword evidence="2" id="KW-1003">Cell membrane</keyword>
<sequence length="404" mass="42134">MSPSDRLPAAIAERIVPVSLMLVAGYAIALAAMWATSYDGVDAMARPLGTDFANVWAAGRLTLEGAPEAAYDLVRHYGVQQARFGAEAPFYGWHYPPMFLGLAAALATLPYLGALVVWQAATLPLYLGAVVAIVGRNRREVLLAALAFPAVFVNLTHGHNGFLTAGLFGIGLLLLDRRPVLAGAVLGLLCYKPQFGLLLPFVLVATGRWRAVAGAAGSVVGLCALSLAAFGPETWDAFRASAAFTRGVVLEEGNTGWAKIVSAFSAARALGGSVATGYAVQAVVTLGAIAACVRLWRGDAAFERKAAALLAGSLLVTPYALDYDMMLLGPAIAFLVRDALLRGWAPRAAALLLFAYAAPAFARAAAAATLVPFGFLATLAVFTLACAGGLRLAASQRKLSYVQH</sequence>
<evidence type="ECO:0000256" key="8">
    <source>
        <dbReference type="SAM" id="Phobius"/>
    </source>
</evidence>
<feature type="transmembrane region" description="Helical" evidence="8">
    <location>
        <begin position="115"/>
        <end position="134"/>
    </location>
</feature>
<feature type="transmembrane region" description="Helical" evidence="8">
    <location>
        <begin position="180"/>
        <end position="204"/>
    </location>
</feature>
<comment type="similarity">
    <text evidence="7">Belongs to the glycosyltransferase 87 family.</text>
</comment>
<feature type="transmembrane region" description="Helical" evidence="8">
    <location>
        <begin position="211"/>
        <end position="231"/>
    </location>
</feature>
<feature type="transmembrane region" description="Helical" evidence="8">
    <location>
        <begin position="278"/>
        <end position="296"/>
    </location>
</feature>
<organism evidence="9 10">
    <name type="scientific">Methylopila turkensis</name>
    <dbReference type="NCBI Taxonomy" id="1437816"/>
    <lineage>
        <taxon>Bacteria</taxon>
        <taxon>Pseudomonadati</taxon>
        <taxon>Pseudomonadota</taxon>
        <taxon>Alphaproteobacteria</taxon>
        <taxon>Hyphomicrobiales</taxon>
        <taxon>Methylopilaceae</taxon>
        <taxon>Methylopila</taxon>
    </lineage>
</organism>
<keyword evidence="10" id="KW-1185">Reference proteome</keyword>
<feature type="transmembrane region" description="Helical" evidence="8">
    <location>
        <begin position="90"/>
        <end position="109"/>
    </location>
</feature>
<dbReference type="EMBL" id="BSFL01000003">
    <property type="protein sequence ID" value="GLK80748.1"/>
    <property type="molecule type" value="Genomic_DNA"/>
</dbReference>
<evidence type="ECO:0000256" key="2">
    <source>
        <dbReference type="ARBA" id="ARBA00022475"/>
    </source>
</evidence>
<comment type="caution">
    <text evidence="9">The sequence shown here is derived from an EMBL/GenBank/DDBJ whole genome shotgun (WGS) entry which is preliminary data.</text>
</comment>
<reference evidence="9" key="1">
    <citation type="journal article" date="2014" name="Int. J. Syst. Evol. Microbiol.">
        <title>Complete genome sequence of Corynebacterium casei LMG S-19264T (=DSM 44701T), isolated from a smear-ripened cheese.</title>
        <authorList>
            <consortium name="US DOE Joint Genome Institute (JGI-PGF)"/>
            <person name="Walter F."/>
            <person name="Albersmeier A."/>
            <person name="Kalinowski J."/>
            <person name="Ruckert C."/>
        </authorList>
    </citation>
    <scope>NUCLEOTIDE SEQUENCE</scope>
    <source>
        <strain evidence="9">VKM B-2748</strain>
    </source>
</reference>
<accession>A0A9W6JQT3</accession>
<dbReference type="AlphaFoldDB" id="A0A9W6JQT3"/>
<keyword evidence="5 8" id="KW-1133">Transmembrane helix</keyword>